<keyword evidence="2" id="KW-1185">Reference proteome</keyword>
<evidence type="ECO:0000313" key="2">
    <source>
        <dbReference type="Proteomes" id="UP001056610"/>
    </source>
</evidence>
<evidence type="ECO:0000313" key="1">
    <source>
        <dbReference type="EMBL" id="UQX12068.1"/>
    </source>
</evidence>
<dbReference type="RefSeq" id="WP_219066337.1">
    <property type="nucleotide sequence ID" value="NZ_CAJUXY010000006.1"/>
</dbReference>
<gene>
    <name evidence="1" type="ORF">M5I08_06990</name>
</gene>
<reference evidence="1" key="1">
    <citation type="submission" date="2022-05" db="EMBL/GenBank/DDBJ databases">
        <title>A methanotrophic Mycobacterium dominates a cave microbial ecosystem.</title>
        <authorList>
            <person name="Van Spanning R.J.M."/>
            <person name="Guan Q."/>
            <person name="Melkonian C."/>
            <person name="Gallant J."/>
            <person name="Polerecky L."/>
            <person name="Flot J.-F."/>
            <person name="Brandt B.W."/>
            <person name="Braster M."/>
            <person name="Iturbe Espinoza P."/>
            <person name="Aerts J."/>
            <person name="Meima-Franke M."/>
            <person name="Piersma S.R."/>
            <person name="Bunduc C."/>
            <person name="Ummels R."/>
            <person name="Pain A."/>
            <person name="Fleming E.J."/>
            <person name="van der Wel N."/>
            <person name="Gherman V.D."/>
            <person name="Sarbu S.M."/>
            <person name="Bodelier P.L.E."/>
            <person name="Bitter W."/>
        </authorList>
    </citation>
    <scope>NUCLEOTIDE SEQUENCE</scope>
    <source>
        <strain evidence="1">Sulfur Cave</strain>
    </source>
</reference>
<dbReference type="EMBL" id="CP097320">
    <property type="protein sequence ID" value="UQX12068.1"/>
    <property type="molecule type" value="Genomic_DNA"/>
</dbReference>
<proteinExistence type="predicted"/>
<protein>
    <submittedName>
        <fullName evidence="1">Uncharacterized protein</fullName>
    </submittedName>
</protein>
<dbReference type="Proteomes" id="UP001056610">
    <property type="component" value="Chromosome"/>
</dbReference>
<accession>A0ABY4QP39</accession>
<sequence>MTPSIATTVSARIANALFLAAGPATSPTGYQAFVQDLFRHQSKDGQNNNDIAAMARQSGLSQVVADRIAAGDHAVDTGALNDANRARLVQVNPDQSGTPTVYDLKANRLVDIHDSSWLDTLPS</sequence>
<organism evidence="1 2">
    <name type="scientific">Candidatus Mycobacterium methanotrophicum</name>
    <dbReference type="NCBI Taxonomy" id="2943498"/>
    <lineage>
        <taxon>Bacteria</taxon>
        <taxon>Bacillati</taxon>
        <taxon>Actinomycetota</taxon>
        <taxon>Actinomycetes</taxon>
        <taxon>Mycobacteriales</taxon>
        <taxon>Mycobacteriaceae</taxon>
        <taxon>Mycobacterium</taxon>
    </lineage>
</organism>
<name>A0ABY4QP39_9MYCO</name>